<dbReference type="PANTHER" id="PTHR43861:SF1">
    <property type="entry name" value="TRANS-ACONITATE 2-METHYLTRANSFERASE"/>
    <property type="match status" value="1"/>
</dbReference>
<dbReference type="Gene3D" id="3.40.50.150">
    <property type="entry name" value="Vaccinia Virus protein VP39"/>
    <property type="match status" value="1"/>
</dbReference>
<proteinExistence type="predicted"/>
<sequence length="221" mass="25532">MKQEFTKKQLEEIEKQLSCPTGVKGIEIANSMNLSNISMTKNSIDALKISNSNRILEVGHGNCGHLKYILNKATNINYIGLEISETMMKEALLQLDKQQRSKNISFQLYDGEKIPFRNNYFDKIFTVNTLYFWKSPINFLTELSRVLKKDGICIITFAQKNFMQSLPFVNNKFKLYSNENIKLLLKNTVFTIVNTLQKTEQVKSKSGNLVNRKYTLIILKK</sequence>
<name>A0A1B9Y427_9FLAO</name>
<dbReference type="Pfam" id="PF08241">
    <property type="entry name" value="Methyltransf_11"/>
    <property type="match status" value="1"/>
</dbReference>
<keyword evidence="3" id="KW-1185">Reference proteome</keyword>
<dbReference type="InterPro" id="IPR029063">
    <property type="entry name" value="SAM-dependent_MTases_sf"/>
</dbReference>
<dbReference type="CDD" id="cd02440">
    <property type="entry name" value="AdoMet_MTases"/>
    <property type="match status" value="1"/>
</dbReference>
<dbReference type="Proteomes" id="UP000093186">
    <property type="component" value="Unassembled WGS sequence"/>
</dbReference>
<dbReference type="OrthoDB" id="9770553at2"/>
<gene>
    <name evidence="2" type="ORF">BA195_01630</name>
</gene>
<reference evidence="2 3" key="1">
    <citation type="submission" date="2016-06" db="EMBL/GenBank/DDBJ databases">
        <title>Draft Genome Sequence of Tenacibaculum soleae UCD-KL19.</title>
        <authorList>
            <person name="Eisen J.A."/>
            <person name="Coil D.A."/>
            <person name="Lujan K.M."/>
        </authorList>
    </citation>
    <scope>NUCLEOTIDE SEQUENCE [LARGE SCALE GENOMIC DNA]</scope>
    <source>
        <strain evidence="2 3">UCD-KL19</strain>
    </source>
</reference>
<dbReference type="SUPFAM" id="SSF53335">
    <property type="entry name" value="S-adenosyl-L-methionine-dependent methyltransferases"/>
    <property type="match status" value="1"/>
</dbReference>
<dbReference type="InterPro" id="IPR013216">
    <property type="entry name" value="Methyltransf_11"/>
</dbReference>
<dbReference type="EMBL" id="MAKX01000001">
    <property type="protein sequence ID" value="OCK44471.1"/>
    <property type="molecule type" value="Genomic_DNA"/>
</dbReference>
<evidence type="ECO:0000313" key="2">
    <source>
        <dbReference type="EMBL" id="OCK44471.1"/>
    </source>
</evidence>
<evidence type="ECO:0000259" key="1">
    <source>
        <dbReference type="Pfam" id="PF08241"/>
    </source>
</evidence>
<dbReference type="STRING" id="447689.BA195_01630"/>
<dbReference type="PANTHER" id="PTHR43861">
    <property type="entry name" value="TRANS-ACONITATE 2-METHYLTRANSFERASE-RELATED"/>
    <property type="match status" value="1"/>
</dbReference>
<dbReference type="GO" id="GO:0008757">
    <property type="term" value="F:S-adenosylmethionine-dependent methyltransferase activity"/>
    <property type="evidence" value="ECO:0007669"/>
    <property type="project" value="InterPro"/>
</dbReference>
<dbReference type="AlphaFoldDB" id="A0A1B9Y427"/>
<protein>
    <recommendedName>
        <fullName evidence="1">Methyltransferase type 11 domain-containing protein</fullName>
    </recommendedName>
</protein>
<accession>A0A1B9Y427</accession>
<comment type="caution">
    <text evidence="2">The sequence shown here is derived from an EMBL/GenBank/DDBJ whole genome shotgun (WGS) entry which is preliminary data.</text>
</comment>
<evidence type="ECO:0000313" key="3">
    <source>
        <dbReference type="Proteomes" id="UP000093186"/>
    </source>
</evidence>
<organism evidence="2 3">
    <name type="scientific">Tenacibaculum soleae</name>
    <dbReference type="NCBI Taxonomy" id="447689"/>
    <lineage>
        <taxon>Bacteria</taxon>
        <taxon>Pseudomonadati</taxon>
        <taxon>Bacteroidota</taxon>
        <taxon>Flavobacteriia</taxon>
        <taxon>Flavobacteriales</taxon>
        <taxon>Flavobacteriaceae</taxon>
        <taxon>Tenacibaculum</taxon>
    </lineage>
</organism>
<dbReference type="RefSeq" id="WP_068703876.1">
    <property type="nucleotide sequence ID" value="NZ_MAKX01000001.1"/>
</dbReference>
<feature type="domain" description="Methyltransferase type 11" evidence="1">
    <location>
        <begin position="56"/>
        <end position="155"/>
    </location>
</feature>